<sequence>MAINHASLLNYWWFVAVCFLCLTLIIEAVPSVVRDYNKLLNAYTAPLSRLSAPGNLYFLEFPTTSTSYTYTGDDESQLSPMCGDGSPYSFAFRRGTDEHLSKLVIEFENGPACWADNDDDDDGESNGNCCDAFVEDEDEGDGSINMYRNRERQTMQTPWHGYLNNWQNTVVARGTFPQLNTCTGVPTGFVGMEADLILGNSTVDDLPISLRSRSRSDDDNDDANNNGSWWEALGGDRSNIQDWSYILLPHCTLDWHLGHQKFPQTTTCNSDGGDVSNSSNDTTTQTQTTKYLYHRGGTNVNAVKNWINKQFPNGLDALITTAGGKIGGCGDSGSTRTDSSKVSSIAPAILAANLSASITGSTSTSPSSPSSSSSVLVVTEGSGMWDTNLPNPELMLDRWNAVDLPYGSGLVETMEDLIRSSTDSTSFAWMASGEDKATEEEKLWLRNQKYALDGRFYIYEPSSTTSEDSTKAETKKDWCPIYTFTGDAHPDLSEFFSNVTQHMSWSSSSTSTTTSMKSLQDPGEDIASGSSFRLTFLSVSIIISVIIVMVWIVYYIVKHNRTQNGKDAPKSPIDLWFIALTKYPAFFLFFSLLIPIILSSIAFAQSGNQVKINLDFDSYLEINTKLEKVRRGYEDAQANQLESLQTEEYNCKLLNNGDRRGSSNSPVFGGRKTLEEMGFDIQIDREEAPPLHELSSHHQRELNSNLNYYSGGAWISIMYQNRNGGNVFEADVLKAINEFEEAIYEFPGFRDYCYSIGRRCLPVDSLVPKFFQNGVLVNDIEAVLRTFLVNQPDLWKMDQYFGPNNLKSNVTRSFVFLKRFDGVDQSAAHPFLESFYRDFLWKNDQEKSAMVHTWNNWYMKGLEANDALLHDTLWSIGSLCFVALMILLKVQSVFVAFFAMLGMILSFSVSYYWVSAHFLIGDITLLWVAGLFVMLGIGADDIFLMVDSFDHTQNEFQENNTHHDDARNDDNDVADNQETNDVLSRRMESAYRRAGSMMLVSSVTTAICFFSNALGVLVTVQEFGIFMGSSYLLVFSIILAIILGTVGVVYFAMNDGSIVLFSNKYNLGRLEVVVDLYFNEDIDKTIEKESTTPVDGTSNTDTDDSELAPSPVTPVPAPTNDTDADKYDYEIINATIVIDFTDVLEELYGNNHADNNNNNNDKNNSNGFGATEGVGSSGGSISSAGGSIATGSGTTNGGEGSTSISSTNLGSNQADVLVVPVAFSGSTSDADLRRRETIHVNLIWGVESMDDGSNLWTINKGPEVGSSFHGKNEGEPFSSTFDISGPRMQEWLLEVVLMAKNDTELYIRQDKLTWIERLQNFAIEAGVGFPIPKDLFTGCLQLLKRRDPDFATLIENEIGTRGPGLQGDFTYASITMMVDALQIDPNLLSEVVYKQWGEFSEKVNESTPPGIPQVVAQSKIFLDAYRVEATIGSTVTTWFVANGLCLLVILLFLQNVALSFMVMGTIVLILFCLGGLLFAVFRIPFGPVEALGVSIFIGLSANYSLHVVHAYHYSKSNNRNDKIKEAIFAVGNPIVASALSTMGACAFLFACRTWVFIELGILICSITFMALLYTMLFLFSWLNIAGPLPIDPHSNNNNLHRWDLKALCWIPCQKALVKPQDDNSDTIEMVKHVSEELSEDVVRCMGVPCWTYTELFPRIIEISDE</sequence>
<feature type="transmembrane region" description="Helical" evidence="2">
    <location>
        <begin position="925"/>
        <end position="946"/>
    </location>
</feature>
<evidence type="ECO:0000313" key="4">
    <source>
        <dbReference type="EMBL" id="OEU18581.1"/>
    </source>
</evidence>
<feature type="compositionally biased region" description="Low complexity" evidence="1">
    <location>
        <begin position="1153"/>
        <end position="1166"/>
    </location>
</feature>
<dbReference type="InterPro" id="IPR003392">
    <property type="entry name" value="PTHD_SSD"/>
</dbReference>
<feature type="transmembrane region" description="Helical" evidence="2">
    <location>
        <begin position="894"/>
        <end position="913"/>
    </location>
</feature>
<dbReference type="Pfam" id="PF02460">
    <property type="entry name" value="Patched"/>
    <property type="match status" value="1"/>
</dbReference>
<feature type="transmembrane region" description="Helical" evidence="2">
    <location>
        <begin position="1555"/>
        <end position="1579"/>
    </location>
</feature>
<evidence type="ECO:0000256" key="1">
    <source>
        <dbReference type="SAM" id="MobiDB-lite"/>
    </source>
</evidence>
<evidence type="ECO:0000313" key="5">
    <source>
        <dbReference type="Proteomes" id="UP000095751"/>
    </source>
</evidence>
<dbReference type="Proteomes" id="UP000095751">
    <property type="component" value="Unassembled WGS sequence"/>
</dbReference>
<feature type="transmembrane region" description="Helical" evidence="2">
    <location>
        <begin position="12"/>
        <end position="33"/>
    </location>
</feature>
<dbReference type="InterPro" id="IPR042480">
    <property type="entry name" value="DISP3"/>
</dbReference>
<feature type="transmembrane region" description="Helical" evidence="2">
    <location>
        <begin position="1460"/>
        <end position="1481"/>
    </location>
</feature>
<feature type="transmembrane region" description="Helical" evidence="2">
    <location>
        <begin position="1435"/>
        <end position="1453"/>
    </location>
</feature>
<proteinExistence type="predicted"/>
<dbReference type="PANTHER" id="PTHR46687:SF1">
    <property type="entry name" value="PROTEIN DISPATCHED HOMOLOG 3"/>
    <property type="match status" value="1"/>
</dbReference>
<keyword evidence="2" id="KW-0472">Membrane</keyword>
<dbReference type="PROSITE" id="PS50156">
    <property type="entry name" value="SSD"/>
    <property type="match status" value="1"/>
</dbReference>
<dbReference type="InterPro" id="IPR000731">
    <property type="entry name" value="SSD"/>
</dbReference>
<feature type="compositionally biased region" description="Polar residues" evidence="1">
    <location>
        <begin position="1091"/>
        <end position="1100"/>
    </location>
</feature>
<name>A0A1E7FK88_9STRA</name>
<dbReference type="SUPFAM" id="SSF82866">
    <property type="entry name" value="Multidrug efflux transporter AcrB transmembrane domain"/>
    <property type="match status" value="2"/>
</dbReference>
<feature type="transmembrane region" description="Helical" evidence="2">
    <location>
        <begin position="534"/>
        <end position="557"/>
    </location>
</feature>
<dbReference type="PANTHER" id="PTHR46687">
    <property type="entry name" value="PROTEIN DISPATCHED HOMOLOG 3"/>
    <property type="match status" value="1"/>
</dbReference>
<dbReference type="GO" id="GO:0005737">
    <property type="term" value="C:cytoplasm"/>
    <property type="evidence" value="ECO:0007669"/>
    <property type="project" value="TreeGrafter"/>
</dbReference>
<dbReference type="InParanoid" id="A0A1E7FK88"/>
<reference evidence="4 5" key="1">
    <citation type="submission" date="2016-09" db="EMBL/GenBank/DDBJ databases">
        <title>Extensive genetic diversity and differential bi-allelic expression allows diatom success in the polar Southern Ocean.</title>
        <authorList>
            <consortium name="DOE Joint Genome Institute"/>
            <person name="Mock T."/>
            <person name="Otillar R.P."/>
            <person name="Strauss J."/>
            <person name="Dupont C."/>
            <person name="Frickenhaus S."/>
            <person name="Maumus F."/>
            <person name="Mcmullan M."/>
            <person name="Sanges R."/>
            <person name="Schmutz J."/>
            <person name="Toseland A."/>
            <person name="Valas R."/>
            <person name="Veluchamy A."/>
            <person name="Ward B.J."/>
            <person name="Allen A."/>
            <person name="Barry K."/>
            <person name="Falciatore A."/>
            <person name="Ferrante M."/>
            <person name="Fortunato A.E."/>
            <person name="Gloeckner G."/>
            <person name="Gruber A."/>
            <person name="Hipkin R."/>
            <person name="Janech M."/>
            <person name="Kroth P."/>
            <person name="Leese F."/>
            <person name="Lindquist E."/>
            <person name="Lyon B.R."/>
            <person name="Martin J."/>
            <person name="Mayer C."/>
            <person name="Parker M."/>
            <person name="Quesneville H."/>
            <person name="Raymond J."/>
            <person name="Uhlig C."/>
            <person name="Valentin K.U."/>
            <person name="Worden A.Z."/>
            <person name="Armbrust E.V."/>
            <person name="Bowler C."/>
            <person name="Green B."/>
            <person name="Moulton V."/>
            <person name="Van Oosterhout C."/>
            <person name="Grigoriev I."/>
        </authorList>
    </citation>
    <scope>NUCLEOTIDE SEQUENCE [LARGE SCALE GENOMIC DNA]</scope>
    <source>
        <strain evidence="4 5">CCMP1102</strain>
    </source>
</reference>
<gene>
    <name evidence="4" type="ORF">FRACYDRAFT_260454</name>
</gene>
<evidence type="ECO:0000259" key="3">
    <source>
        <dbReference type="PROSITE" id="PS50156"/>
    </source>
</evidence>
<feature type="region of interest" description="Disordered" evidence="1">
    <location>
        <begin position="1153"/>
        <end position="1207"/>
    </location>
</feature>
<feature type="transmembrane region" description="Helical" evidence="2">
    <location>
        <begin position="997"/>
        <end position="1020"/>
    </location>
</feature>
<feature type="region of interest" description="Disordered" evidence="1">
    <location>
        <begin position="1088"/>
        <end position="1124"/>
    </location>
</feature>
<keyword evidence="5" id="KW-1185">Reference proteome</keyword>
<feature type="transmembrane region" description="Helical" evidence="2">
    <location>
        <begin position="585"/>
        <end position="604"/>
    </location>
</feature>
<feature type="domain" description="SSD" evidence="3">
    <location>
        <begin position="932"/>
        <end position="1048"/>
    </location>
</feature>
<dbReference type="KEGG" id="fcy:FRACYDRAFT_260454"/>
<dbReference type="OrthoDB" id="45634at2759"/>
<dbReference type="EMBL" id="KV784356">
    <property type="protein sequence ID" value="OEU18581.1"/>
    <property type="molecule type" value="Genomic_DNA"/>
</dbReference>
<keyword evidence="2" id="KW-0812">Transmembrane</keyword>
<dbReference type="GO" id="GO:0016020">
    <property type="term" value="C:membrane"/>
    <property type="evidence" value="ECO:0007669"/>
    <property type="project" value="InterPro"/>
</dbReference>
<feature type="transmembrane region" description="Helical" evidence="2">
    <location>
        <begin position="1032"/>
        <end position="1053"/>
    </location>
</feature>
<protein>
    <recommendedName>
        <fullName evidence="3">SSD domain-containing protein</fullName>
    </recommendedName>
</protein>
<evidence type="ECO:0000256" key="2">
    <source>
        <dbReference type="SAM" id="Phobius"/>
    </source>
</evidence>
<feature type="compositionally biased region" description="Low complexity" evidence="1">
    <location>
        <begin position="1179"/>
        <end position="1193"/>
    </location>
</feature>
<feature type="transmembrane region" description="Helical" evidence="2">
    <location>
        <begin position="1493"/>
        <end position="1514"/>
    </location>
</feature>
<dbReference type="Gene3D" id="1.20.1640.10">
    <property type="entry name" value="Multidrug efflux transporter AcrB transmembrane domain"/>
    <property type="match status" value="2"/>
</dbReference>
<organism evidence="4 5">
    <name type="scientific">Fragilariopsis cylindrus CCMP1102</name>
    <dbReference type="NCBI Taxonomy" id="635003"/>
    <lineage>
        <taxon>Eukaryota</taxon>
        <taxon>Sar</taxon>
        <taxon>Stramenopiles</taxon>
        <taxon>Ochrophyta</taxon>
        <taxon>Bacillariophyta</taxon>
        <taxon>Bacillariophyceae</taxon>
        <taxon>Bacillariophycidae</taxon>
        <taxon>Bacillariales</taxon>
        <taxon>Bacillariaceae</taxon>
        <taxon>Fragilariopsis</taxon>
    </lineage>
</organism>
<accession>A0A1E7FK88</accession>
<keyword evidence="2" id="KW-1133">Transmembrane helix</keyword>
<feature type="transmembrane region" description="Helical" evidence="2">
    <location>
        <begin position="1526"/>
        <end position="1549"/>
    </location>
</feature>